<name>A0A8X7TC88_CANPA</name>
<evidence type="ECO:0000256" key="4">
    <source>
        <dbReference type="ARBA" id="ARBA00023136"/>
    </source>
</evidence>
<organism evidence="6 7">
    <name type="scientific">Candida parapsilosis</name>
    <name type="common">Yeast</name>
    <dbReference type="NCBI Taxonomy" id="5480"/>
    <lineage>
        <taxon>Eukaryota</taxon>
        <taxon>Fungi</taxon>
        <taxon>Dikarya</taxon>
        <taxon>Ascomycota</taxon>
        <taxon>Saccharomycotina</taxon>
        <taxon>Pichiomycetes</taxon>
        <taxon>Debaryomycetaceae</taxon>
        <taxon>Candida/Lodderomyces clade</taxon>
        <taxon>Candida</taxon>
    </lineage>
</organism>
<keyword evidence="3" id="KW-0496">Mitochondrion</keyword>
<dbReference type="Pfam" id="PF02238">
    <property type="entry name" value="COX7a"/>
    <property type="match status" value="1"/>
</dbReference>
<feature type="transmembrane region" description="Helical" evidence="5">
    <location>
        <begin position="6"/>
        <end position="26"/>
    </location>
</feature>
<dbReference type="AlphaFoldDB" id="A0A8X7TC88"/>
<evidence type="ECO:0000256" key="2">
    <source>
        <dbReference type="ARBA" id="ARBA00022792"/>
    </source>
</evidence>
<keyword evidence="2" id="KW-0999">Mitochondrion inner membrane</keyword>
<keyword evidence="5" id="KW-1133">Transmembrane helix</keyword>
<evidence type="ECO:0000313" key="7">
    <source>
        <dbReference type="Proteomes" id="UP000590412"/>
    </source>
</evidence>
<comment type="caution">
    <text evidence="6">The sequence shown here is derived from an EMBL/GenBank/DDBJ whole genome shotgun (WGS) entry which is preliminary data.</text>
</comment>
<evidence type="ECO:0000313" key="6">
    <source>
        <dbReference type="EMBL" id="KAF6057669.1"/>
    </source>
</evidence>
<evidence type="ECO:0000256" key="5">
    <source>
        <dbReference type="SAM" id="Phobius"/>
    </source>
</evidence>
<dbReference type="EMBL" id="JABWAB010000003">
    <property type="protein sequence ID" value="KAF6057669.1"/>
    <property type="molecule type" value="Genomic_DNA"/>
</dbReference>
<gene>
    <name evidence="6" type="primary">COX7</name>
    <name evidence="6" type="ORF">FOB60_002224</name>
</gene>
<accession>A0A8X7TC88</accession>
<protein>
    <submittedName>
        <fullName evidence="6">Cytochrome c oxidase subunit 7</fullName>
    </submittedName>
</protein>
<keyword evidence="5" id="KW-0812">Transmembrane</keyword>
<evidence type="ECO:0000256" key="1">
    <source>
        <dbReference type="ARBA" id="ARBA00004273"/>
    </source>
</evidence>
<evidence type="ECO:0000256" key="3">
    <source>
        <dbReference type="ARBA" id="ARBA00023128"/>
    </source>
</evidence>
<proteinExistence type="predicted"/>
<dbReference type="InterPro" id="IPR039297">
    <property type="entry name" value="COX7a"/>
</dbReference>
<reference evidence="6" key="1">
    <citation type="submission" date="2020-03" db="EMBL/GenBank/DDBJ databases">
        <title>FDA dAtabase for Regulatory Grade micrObial Sequences (FDA-ARGOS): Supporting development and validation of Infectious Disease Dx tests.</title>
        <authorList>
            <person name="Campos J."/>
            <person name="Goldberg B."/>
            <person name="Tallon L."/>
            <person name="Sadzewicz L."/>
            <person name="Vavikolanu K."/>
            <person name="Mehta A."/>
            <person name="Aluvathingal J."/>
            <person name="Nadendla S."/>
            <person name="Nandy P."/>
            <person name="Geyer C."/>
            <person name="Yan Y."/>
            <person name="Sichtig H."/>
        </authorList>
    </citation>
    <scope>NUCLEOTIDE SEQUENCE [LARGE SCALE GENOMIC DNA]</scope>
    <source>
        <strain evidence="6">FDAARGOS_652</strain>
    </source>
</reference>
<sequence length="32" mass="3527">MLVYPFYALFAVSTAVPLFYAGRAICGIKEKS</sequence>
<feature type="non-terminal residue" evidence="6">
    <location>
        <position position="1"/>
    </location>
</feature>
<dbReference type="GO" id="GO:0005743">
    <property type="term" value="C:mitochondrial inner membrane"/>
    <property type="evidence" value="ECO:0007669"/>
    <property type="project" value="UniProtKB-SubCell"/>
</dbReference>
<comment type="subcellular location">
    <subcellularLocation>
        <location evidence="1">Mitochondrion inner membrane</location>
    </subcellularLocation>
</comment>
<keyword evidence="4 5" id="KW-0472">Membrane</keyword>
<dbReference type="Proteomes" id="UP000590412">
    <property type="component" value="Unassembled WGS sequence"/>
</dbReference>